<evidence type="ECO:0000256" key="2">
    <source>
        <dbReference type="ARBA" id="ARBA00006228"/>
    </source>
</evidence>
<organism evidence="8 9">
    <name type="scientific">Brachybacterium halotolerans</name>
    <dbReference type="NCBI Taxonomy" id="2795215"/>
    <lineage>
        <taxon>Bacteria</taxon>
        <taxon>Bacillati</taxon>
        <taxon>Actinomycetota</taxon>
        <taxon>Actinomycetes</taxon>
        <taxon>Micrococcales</taxon>
        <taxon>Dermabacteraceae</taxon>
        <taxon>Brachybacterium</taxon>
    </lineage>
</organism>
<evidence type="ECO:0000256" key="4">
    <source>
        <dbReference type="ARBA" id="ARBA00022692"/>
    </source>
</evidence>
<protein>
    <submittedName>
        <fullName evidence="8">Na+/H+ antiporter subunit E</fullName>
    </submittedName>
</protein>
<keyword evidence="9" id="KW-1185">Reference proteome</keyword>
<comment type="similarity">
    <text evidence="2">Belongs to the CPA3 antiporters (TC 2.A.63) subunit E family.</text>
</comment>
<comment type="caution">
    <text evidence="8">The sequence shown here is derived from an EMBL/GenBank/DDBJ whole genome shotgun (WGS) entry which is preliminary data.</text>
</comment>
<feature type="transmembrane region" description="Helical" evidence="7">
    <location>
        <begin position="35"/>
        <end position="52"/>
    </location>
</feature>
<evidence type="ECO:0000256" key="7">
    <source>
        <dbReference type="SAM" id="Phobius"/>
    </source>
</evidence>
<accession>A0ABS1BBC1</accession>
<dbReference type="InterPro" id="IPR002758">
    <property type="entry name" value="Cation_antiport_E"/>
</dbReference>
<dbReference type="Proteomes" id="UP000612352">
    <property type="component" value="Unassembled WGS sequence"/>
</dbReference>
<evidence type="ECO:0000313" key="9">
    <source>
        <dbReference type="Proteomes" id="UP000612352"/>
    </source>
</evidence>
<dbReference type="EMBL" id="JAEDAJ010000006">
    <property type="protein sequence ID" value="MBK0331956.1"/>
    <property type="molecule type" value="Genomic_DNA"/>
</dbReference>
<keyword evidence="4 7" id="KW-0812">Transmembrane</keyword>
<keyword evidence="5 7" id="KW-1133">Transmembrane helix</keyword>
<dbReference type="NCBIfam" id="NF006521">
    <property type="entry name" value="PRK08965.1-5"/>
    <property type="match status" value="1"/>
</dbReference>
<keyword evidence="3" id="KW-1003">Cell membrane</keyword>
<reference evidence="8 9" key="1">
    <citation type="submission" date="2020-12" db="EMBL/GenBank/DDBJ databases">
        <title>Brachybacterium sp. MASK1Z-5, whole genome shotgun sequence.</title>
        <authorList>
            <person name="Tuo L."/>
        </authorList>
    </citation>
    <scope>NUCLEOTIDE SEQUENCE [LARGE SCALE GENOMIC DNA]</scope>
    <source>
        <strain evidence="8 9">MASK1Z-5</strain>
    </source>
</reference>
<dbReference type="PANTHER" id="PTHR34584:SF1">
    <property type="entry name" value="NA(+)_H(+) ANTIPORTER SUBUNIT E1"/>
    <property type="match status" value="1"/>
</dbReference>
<dbReference type="PANTHER" id="PTHR34584">
    <property type="entry name" value="NA(+)/H(+) ANTIPORTER SUBUNIT E1"/>
    <property type="match status" value="1"/>
</dbReference>
<evidence type="ECO:0000256" key="5">
    <source>
        <dbReference type="ARBA" id="ARBA00022989"/>
    </source>
</evidence>
<feature type="transmembrane region" description="Helical" evidence="7">
    <location>
        <begin position="12"/>
        <end position="29"/>
    </location>
</feature>
<sequence length="178" mass="19507">MRGMLRELPSRWLGLLVATVFWCLLWGGFSASDVLGGLVVAVLVYVLFPLPSMAREVTLRPLAFVWLVARFLWDMTVSAVQIAWWAVRPGPEPPTAVIAVELASRSDLFLTFTAALSTLIPGSVVVEAQRATGTLFLHVIGVGDEEGAEQARERARRQELRLLRALARGEVLEGAGLR</sequence>
<feature type="transmembrane region" description="Helical" evidence="7">
    <location>
        <begin position="107"/>
        <end position="126"/>
    </location>
</feature>
<evidence type="ECO:0000256" key="3">
    <source>
        <dbReference type="ARBA" id="ARBA00022475"/>
    </source>
</evidence>
<proteinExistence type="inferred from homology"/>
<evidence type="ECO:0000313" key="8">
    <source>
        <dbReference type="EMBL" id="MBK0331956.1"/>
    </source>
</evidence>
<evidence type="ECO:0000256" key="1">
    <source>
        <dbReference type="ARBA" id="ARBA00004651"/>
    </source>
</evidence>
<comment type="subcellular location">
    <subcellularLocation>
        <location evidence="1">Cell membrane</location>
        <topology evidence="1">Multi-pass membrane protein</topology>
    </subcellularLocation>
</comment>
<name>A0ABS1BBC1_9MICO</name>
<dbReference type="Pfam" id="PF01899">
    <property type="entry name" value="MNHE"/>
    <property type="match status" value="1"/>
</dbReference>
<evidence type="ECO:0000256" key="6">
    <source>
        <dbReference type="ARBA" id="ARBA00023136"/>
    </source>
</evidence>
<feature type="transmembrane region" description="Helical" evidence="7">
    <location>
        <begin position="64"/>
        <end position="87"/>
    </location>
</feature>
<keyword evidence="6 7" id="KW-0472">Membrane</keyword>
<gene>
    <name evidence="8" type="ORF">I8D64_11155</name>
</gene>